<reference evidence="2" key="1">
    <citation type="submission" date="2021-05" db="EMBL/GenBank/DDBJ databases">
        <authorList>
            <person name="Alioto T."/>
            <person name="Alioto T."/>
            <person name="Gomez Garrido J."/>
        </authorList>
    </citation>
    <scope>NUCLEOTIDE SEQUENCE</scope>
</reference>
<evidence type="ECO:0000256" key="1">
    <source>
        <dbReference type="SAM" id="Phobius"/>
    </source>
</evidence>
<feature type="transmembrane region" description="Helical" evidence="1">
    <location>
        <begin position="191"/>
        <end position="214"/>
    </location>
</feature>
<name>A0A8D9EE66_9HEMI</name>
<keyword evidence="1" id="KW-0812">Transmembrane</keyword>
<feature type="transmembrane region" description="Helical" evidence="1">
    <location>
        <begin position="76"/>
        <end position="96"/>
    </location>
</feature>
<keyword evidence="1" id="KW-1133">Transmembrane helix</keyword>
<sequence>MARSPPTPVQFIVELVAKVGLVDFHPKPNTRRDWKAVFWQFIGYFQHFLVGIYIFFHFLSSTGRSIRYMPEFFQVFYEDCINLFGLIFLQIAYHFYADIKSVANFMETSLSNADKKVTEMYQKKAKLVLCVLVMSVGGALAATLFEKLLPLSEHDLDMLRFIYRTKHPERRLFVNVWIPFIDETESGYFEVIYALELVSFVLLHLTVITIGGLLPVSIAHIEGQYTILSTYVEKIGRIHRDVRGNTVYYTNIENNEYVTKQLTKPAVRLRLPSKKIQIQNHQRELHKELLYERLYFRQVVMFHQKLNTLQSKVIVSLFYE</sequence>
<evidence type="ECO:0000313" key="2">
    <source>
        <dbReference type="EMBL" id="CAG6750252.1"/>
    </source>
</evidence>
<keyword evidence="1" id="KW-0472">Membrane</keyword>
<dbReference type="AlphaFoldDB" id="A0A8D9EE66"/>
<organism evidence="2">
    <name type="scientific">Cacopsylla melanoneura</name>
    <dbReference type="NCBI Taxonomy" id="428564"/>
    <lineage>
        <taxon>Eukaryota</taxon>
        <taxon>Metazoa</taxon>
        <taxon>Ecdysozoa</taxon>
        <taxon>Arthropoda</taxon>
        <taxon>Hexapoda</taxon>
        <taxon>Insecta</taxon>
        <taxon>Pterygota</taxon>
        <taxon>Neoptera</taxon>
        <taxon>Paraneoptera</taxon>
        <taxon>Hemiptera</taxon>
        <taxon>Sternorrhyncha</taxon>
        <taxon>Psylloidea</taxon>
        <taxon>Psyllidae</taxon>
        <taxon>Psyllinae</taxon>
        <taxon>Cacopsylla</taxon>
    </lineage>
</organism>
<protein>
    <recommendedName>
        <fullName evidence="3">Odorant receptor</fullName>
    </recommendedName>
</protein>
<accession>A0A8D9EE66</accession>
<proteinExistence type="predicted"/>
<dbReference type="EMBL" id="HBUF01526071">
    <property type="protein sequence ID" value="CAG6750252.1"/>
    <property type="molecule type" value="Transcribed_RNA"/>
</dbReference>
<feature type="transmembrane region" description="Helical" evidence="1">
    <location>
        <begin position="125"/>
        <end position="145"/>
    </location>
</feature>
<feature type="transmembrane region" description="Helical" evidence="1">
    <location>
        <begin position="36"/>
        <end position="56"/>
    </location>
</feature>
<evidence type="ECO:0008006" key="3">
    <source>
        <dbReference type="Google" id="ProtNLM"/>
    </source>
</evidence>